<dbReference type="InterPro" id="IPR009057">
    <property type="entry name" value="Homeodomain-like_sf"/>
</dbReference>
<accession>A0A4Q8BAD6</accession>
<keyword evidence="3" id="KW-0804">Transcription</keyword>
<keyword evidence="1" id="KW-0805">Transcription regulation</keyword>
<name>A0A4Q8BAD6_9ACTN</name>
<dbReference type="InterPro" id="IPR018060">
    <property type="entry name" value="HTH_AraC"/>
</dbReference>
<dbReference type="Gene3D" id="1.10.10.60">
    <property type="entry name" value="Homeodomain-like"/>
    <property type="match status" value="1"/>
</dbReference>
<dbReference type="InterPro" id="IPR052158">
    <property type="entry name" value="INH-QAR"/>
</dbReference>
<dbReference type="Pfam" id="PF01965">
    <property type="entry name" value="DJ-1_PfpI"/>
    <property type="match status" value="1"/>
</dbReference>
<dbReference type="PANTHER" id="PTHR43130:SF3">
    <property type="entry name" value="HTH-TYPE TRANSCRIPTIONAL REGULATOR RV1931C"/>
    <property type="match status" value="1"/>
</dbReference>
<dbReference type="SMART" id="SM00342">
    <property type="entry name" value="HTH_ARAC"/>
    <property type="match status" value="1"/>
</dbReference>
<evidence type="ECO:0000256" key="3">
    <source>
        <dbReference type="ARBA" id="ARBA00023163"/>
    </source>
</evidence>
<reference evidence="5 6" key="1">
    <citation type="submission" date="2019-02" db="EMBL/GenBank/DDBJ databases">
        <title>Sequencing the genomes of 1000 actinobacteria strains.</title>
        <authorList>
            <person name="Klenk H.-P."/>
        </authorList>
    </citation>
    <scope>NUCLEOTIDE SEQUENCE [LARGE SCALE GENOMIC DNA]</scope>
    <source>
        <strain evidence="5 6">DSM 45612</strain>
    </source>
</reference>
<evidence type="ECO:0000313" key="6">
    <source>
        <dbReference type="Proteomes" id="UP000294114"/>
    </source>
</evidence>
<dbReference type="PROSITE" id="PS00041">
    <property type="entry name" value="HTH_ARAC_FAMILY_1"/>
    <property type="match status" value="1"/>
</dbReference>
<dbReference type="PANTHER" id="PTHR43130">
    <property type="entry name" value="ARAC-FAMILY TRANSCRIPTIONAL REGULATOR"/>
    <property type="match status" value="1"/>
</dbReference>
<dbReference type="RefSeq" id="WP_130333196.1">
    <property type="nucleotide sequence ID" value="NZ_SHLD01000001.1"/>
</dbReference>
<dbReference type="GO" id="GO:0043565">
    <property type="term" value="F:sequence-specific DNA binding"/>
    <property type="evidence" value="ECO:0007669"/>
    <property type="project" value="InterPro"/>
</dbReference>
<evidence type="ECO:0000313" key="5">
    <source>
        <dbReference type="EMBL" id="RZU74135.1"/>
    </source>
</evidence>
<evidence type="ECO:0000259" key="4">
    <source>
        <dbReference type="PROSITE" id="PS01124"/>
    </source>
</evidence>
<dbReference type="OrthoDB" id="3660033at2"/>
<evidence type="ECO:0000256" key="2">
    <source>
        <dbReference type="ARBA" id="ARBA00023125"/>
    </source>
</evidence>
<dbReference type="InterPro" id="IPR002818">
    <property type="entry name" value="DJ-1/PfpI"/>
</dbReference>
<keyword evidence="6" id="KW-1185">Reference proteome</keyword>
<dbReference type="CDD" id="cd03137">
    <property type="entry name" value="GATase1_AraC_1"/>
    <property type="match status" value="1"/>
</dbReference>
<protein>
    <submittedName>
        <fullName evidence="5">AraC family transcriptional regulator with amidase-like domain</fullName>
    </submittedName>
</protein>
<keyword evidence="2" id="KW-0238">DNA-binding</keyword>
<evidence type="ECO:0000256" key="1">
    <source>
        <dbReference type="ARBA" id="ARBA00023015"/>
    </source>
</evidence>
<feature type="domain" description="HTH araC/xylS-type" evidence="4">
    <location>
        <begin position="208"/>
        <end position="306"/>
    </location>
</feature>
<proteinExistence type="predicted"/>
<organism evidence="5 6">
    <name type="scientific">Micromonospora kangleipakensis</name>
    <dbReference type="NCBI Taxonomy" id="1077942"/>
    <lineage>
        <taxon>Bacteria</taxon>
        <taxon>Bacillati</taxon>
        <taxon>Actinomycetota</taxon>
        <taxon>Actinomycetes</taxon>
        <taxon>Micromonosporales</taxon>
        <taxon>Micromonosporaceae</taxon>
        <taxon>Micromonospora</taxon>
    </lineage>
</organism>
<dbReference type="EMBL" id="SHLD01000001">
    <property type="protein sequence ID" value="RZU74135.1"/>
    <property type="molecule type" value="Genomic_DNA"/>
</dbReference>
<gene>
    <name evidence="5" type="ORF">EV384_2577</name>
</gene>
<sequence length="321" mass="34150">MHQVMVLAYDGVIPFDLSVPVEVFGRARLAGGRLAYEVGVCAATDEVRAGAVSIRTPHDLSALAEADTVVVPGVADLDAAVPAAIRDVLAGSTARLISICTGAFTLAVAGRLDGRRATTHWAAAAELARRHPAVTVDPDVLFVDDGPVLTSAGAAAGLDLCLHVVRRDHGAAVAAATARSCVMPLERAGGQAQFITYEPPVPAGNSLQPLLAWLTDNLHRPLTLADIAEHASMSTRSLSRHFRDQVGTTPIQWLNRQRIRRAQHLLERPDQAIERVGALVGFTSPTAFRECFRQVVGVSPRDYRAAFPPGVSPRRPPQGGR</sequence>
<dbReference type="SUPFAM" id="SSF46689">
    <property type="entry name" value="Homeodomain-like"/>
    <property type="match status" value="2"/>
</dbReference>
<dbReference type="SUPFAM" id="SSF52317">
    <property type="entry name" value="Class I glutamine amidotransferase-like"/>
    <property type="match status" value="1"/>
</dbReference>
<dbReference type="Gene3D" id="3.40.50.880">
    <property type="match status" value="1"/>
</dbReference>
<dbReference type="Proteomes" id="UP000294114">
    <property type="component" value="Unassembled WGS sequence"/>
</dbReference>
<dbReference type="PROSITE" id="PS01124">
    <property type="entry name" value="HTH_ARAC_FAMILY_2"/>
    <property type="match status" value="1"/>
</dbReference>
<dbReference type="Pfam" id="PF12833">
    <property type="entry name" value="HTH_18"/>
    <property type="match status" value="1"/>
</dbReference>
<dbReference type="AlphaFoldDB" id="A0A4Q8BAD6"/>
<dbReference type="InterPro" id="IPR018062">
    <property type="entry name" value="HTH_AraC-typ_CS"/>
</dbReference>
<dbReference type="InterPro" id="IPR029062">
    <property type="entry name" value="Class_I_gatase-like"/>
</dbReference>
<dbReference type="GO" id="GO:0003700">
    <property type="term" value="F:DNA-binding transcription factor activity"/>
    <property type="evidence" value="ECO:0007669"/>
    <property type="project" value="InterPro"/>
</dbReference>
<comment type="caution">
    <text evidence="5">The sequence shown here is derived from an EMBL/GenBank/DDBJ whole genome shotgun (WGS) entry which is preliminary data.</text>
</comment>